<comment type="caution">
    <text evidence="7">The sequence shown here is derived from an EMBL/GenBank/DDBJ whole genome shotgun (WGS) entry which is preliminary data.</text>
</comment>
<evidence type="ECO:0000256" key="4">
    <source>
        <dbReference type="ARBA" id="ARBA00022759"/>
    </source>
</evidence>
<dbReference type="AlphaFoldDB" id="A0A3L8Q8I6"/>
<accession>A0A3L8Q8I6</accession>
<dbReference type="Pfam" id="PF18697">
    <property type="entry name" value="MLVIN_C"/>
    <property type="match status" value="1"/>
</dbReference>
<keyword evidence="1" id="KW-0808">Transferase</keyword>
<name>A0A3L8Q8I6_CHLGU</name>
<evidence type="ECO:0000256" key="5">
    <source>
        <dbReference type="ARBA" id="ARBA00022801"/>
    </source>
</evidence>
<keyword evidence="5" id="KW-0378">Hydrolase</keyword>
<evidence type="ECO:0000259" key="6">
    <source>
        <dbReference type="Pfam" id="PF18697"/>
    </source>
</evidence>
<gene>
    <name evidence="7" type="ORF">DV515_00018069</name>
</gene>
<sequence>MSVDIKRRMGRFSEGTGWQTQQHEKRLGKILNALRGALQWNRPLSLENPVHDVQPGDQVYVKNWSTDPLRESWSGPHQVILTTYTAVKVAGMDSWIHYTRIKKAPTQW</sequence>
<dbReference type="GO" id="GO:0016787">
    <property type="term" value="F:hydrolase activity"/>
    <property type="evidence" value="ECO:0007669"/>
    <property type="project" value="UniProtKB-KW"/>
</dbReference>
<dbReference type="Gene3D" id="2.30.30.850">
    <property type="match status" value="1"/>
</dbReference>
<keyword evidence="3" id="KW-0540">Nuclease</keyword>
<evidence type="ECO:0000256" key="1">
    <source>
        <dbReference type="ARBA" id="ARBA00022679"/>
    </source>
</evidence>
<dbReference type="GO" id="GO:0004519">
    <property type="term" value="F:endonuclease activity"/>
    <property type="evidence" value="ECO:0007669"/>
    <property type="project" value="UniProtKB-KW"/>
</dbReference>
<evidence type="ECO:0000256" key="2">
    <source>
        <dbReference type="ARBA" id="ARBA00022695"/>
    </source>
</evidence>
<dbReference type="EMBL" id="QUSF01002280">
    <property type="protein sequence ID" value="RLV63634.1"/>
    <property type="molecule type" value="Genomic_DNA"/>
</dbReference>
<feature type="non-terminal residue" evidence="7">
    <location>
        <position position="108"/>
    </location>
</feature>
<feature type="domain" description="Murine leukemia virus integrase C-terminal" evidence="6">
    <location>
        <begin position="51"/>
        <end position="104"/>
    </location>
</feature>
<protein>
    <recommendedName>
        <fullName evidence="6">Murine leukemia virus integrase C-terminal domain-containing protein</fullName>
    </recommendedName>
</protein>
<proteinExistence type="predicted"/>
<keyword evidence="8" id="KW-1185">Reference proteome</keyword>
<keyword evidence="4" id="KW-0255">Endonuclease</keyword>
<dbReference type="GO" id="GO:0016779">
    <property type="term" value="F:nucleotidyltransferase activity"/>
    <property type="evidence" value="ECO:0007669"/>
    <property type="project" value="UniProtKB-KW"/>
</dbReference>
<keyword evidence="2" id="KW-0548">Nucleotidyltransferase</keyword>
<evidence type="ECO:0000313" key="7">
    <source>
        <dbReference type="EMBL" id="RLV63634.1"/>
    </source>
</evidence>
<dbReference type="Proteomes" id="UP000276834">
    <property type="component" value="Unassembled WGS sequence"/>
</dbReference>
<organism evidence="7 8">
    <name type="scientific">Chloebia gouldiae</name>
    <name type="common">Gouldian finch</name>
    <name type="synonym">Erythrura gouldiae</name>
    <dbReference type="NCBI Taxonomy" id="44316"/>
    <lineage>
        <taxon>Eukaryota</taxon>
        <taxon>Metazoa</taxon>
        <taxon>Chordata</taxon>
        <taxon>Craniata</taxon>
        <taxon>Vertebrata</taxon>
        <taxon>Euteleostomi</taxon>
        <taxon>Archelosauria</taxon>
        <taxon>Archosauria</taxon>
        <taxon>Dinosauria</taxon>
        <taxon>Saurischia</taxon>
        <taxon>Theropoda</taxon>
        <taxon>Coelurosauria</taxon>
        <taxon>Aves</taxon>
        <taxon>Neognathae</taxon>
        <taxon>Neoaves</taxon>
        <taxon>Telluraves</taxon>
        <taxon>Australaves</taxon>
        <taxon>Passeriformes</taxon>
        <taxon>Passeroidea</taxon>
        <taxon>Passeridae</taxon>
        <taxon>Chloebia</taxon>
    </lineage>
</organism>
<evidence type="ECO:0000313" key="8">
    <source>
        <dbReference type="Proteomes" id="UP000276834"/>
    </source>
</evidence>
<dbReference type="OrthoDB" id="9397170at2759"/>
<evidence type="ECO:0000256" key="3">
    <source>
        <dbReference type="ARBA" id="ARBA00022722"/>
    </source>
</evidence>
<dbReference type="InterPro" id="IPR040643">
    <property type="entry name" value="MLVIN_C"/>
</dbReference>
<reference evidence="7 8" key="1">
    <citation type="journal article" date="2018" name="Proc. R. Soc. B">
        <title>A non-coding region near Follistatin controls head colour polymorphism in the Gouldian finch.</title>
        <authorList>
            <person name="Toomey M.B."/>
            <person name="Marques C.I."/>
            <person name="Andrade P."/>
            <person name="Araujo P.M."/>
            <person name="Sabatino S."/>
            <person name="Gazda M.A."/>
            <person name="Afonso S."/>
            <person name="Lopes R.J."/>
            <person name="Corbo J.C."/>
            <person name="Carneiro M."/>
        </authorList>
    </citation>
    <scope>NUCLEOTIDE SEQUENCE [LARGE SCALE GENOMIC DNA]</scope>
    <source>
        <strain evidence="7">Red01</strain>
        <tissue evidence="7">Muscle</tissue>
    </source>
</reference>